<dbReference type="EnsemblPlants" id="Bo00673s110.1">
    <property type="protein sequence ID" value="Bo00673s110.1"/>
    <property type="gene ID" value="Bo00673s110"/>
</dbReference>
<reference evidence="2" key="2">
    <citation type="submission" date="2015-06" db="UniProtKB">
        <authorList>
            <consortium name="EnsemblPlants"/>
        </authorList>
    </citation>
    <scope>IDENTIFICATION</scope>
</reference>
<evidence type="ECO:0000313" key="2">
    <source>
        <dbReference type="EnsemblPlants" id="Bo00673s110.1"/>
    </source>
</evidence>
<sequence length="324" mass="35289">MSQQKLDSRRQQNTAVCSLQSLSAPGQEWGGRSLDGNSSTGSTKSEWNLSVGFPNSFLSCCCSPPRRIPFSPRHRPNRLDAFPSPPGIVPHRKKECGAPARAIGPLTESEELSLNWRTEVTFGTILHTANMCPVLWKGANERARTTTPNVTHPPLTYRLGGTSEIQLRKKSVAAAPLRRGLMNFTEEPSFFSEAGGTPPRAQSEWALCCGSGALTARLSIKEAESKRKLTRKLEELPFIHFAGAAQHIAGSQRVHTTCLTLRSEGPQIGKHPIYPKDKGRGLCICMTPAEEPLSRSQSPIGHATTPQNESSCGTFSFWRNSGGT</sequence>
<feature type="compositionally biased region" description="Polar residues" evidence="1">
    <location>
        <begin position="11"/>
        <end position="24"/>
    </location>
</feature>
<dbReference type="Gramene" id="Bo00673s110.1">
    <property type="protein sequence ID" value="Bo00673s110.1"/>
    <property type="gene ID" value="Bo00673s110"/>
</dbReference>
<reference evidence="2" key="1">
    <citation type="journal article" date="2014" name="Genome Biol.">
        <title>Transcriptome and methylome profiling reveals relics of genome dominance in the mesopolyploid Brassica oleracea.</title>
        <authorList>
            <person name="Parkin I.A."/>
            <person name="Koh C."/>
            <person name="Tang H."/>
            <person name="Robinson S.J."/>
            <person name="Kagale S."/>
            <person name="Clarke W.E."/>
            <person name="Town C.D."/>
            <person name="Nixon J."/>
            <person name="Krishnakumar V."/>
            <person name="Bidwell S.L."/>
            <person name="Denoeud F."/>
            <person name="Belcram H."/>
            <person name="Links M.G."/>
            <person name="Just J."/>
            <person name="Clarke C."/>
            <person name="Bender T."/>
            <person name="Huebert T."/>
            <person name="Mason A.S."/>
            <person name="Pires J.C."/>
            <person name="Barker G."/>
            <person name="Moore J."/>
            <person name="Walley P.G."/>
            <person name="Manoli S."/>
            <person name="Batley J."/>
            <person name="Edwards D."/>
            <person name="Nelson M.N."/>
            <person name="Wang X."/>
            <person name="Paterson A.H."/>
            <person name="King G."/>
            <person name="Bancroft I."/>
            <person name="Chalhoub B."/>
            <person name="Sharpe A.G."/>
        </authorList>
    </citation>
    <scope>NUCLEOTIDE SEQUENCE [LARGE SCALE GENOMIC DNA]</scope>
    <source>
        <strain evidence="2">cv. TO1000</strain>
    </source>
</reference>
<feature type="region of interest" description="Disordered" evidence="1">
    <location>
        <begin position="294"/>
        <end position="324"/>
    </location>
</feature>
<evidence type="ECO:0000313" key="3">
    <source>
        <dbReference type="Proteomes" id="UP000032141"/>
    </source>
</evidence>
<dbReference type="HOGENOM" id="CLU_858835_0_0_1"/>
<dbReference type="Proteomes" id="UP000032141">
    <property type="component" value="Unassembled WGS sequence"/>
</dbReference>
<evidence type="ECO:0000256" key="1">
    <source>
        <dbReference type="SAM" id="MobiDB-lite"/>
    </source>
</evidence>
<feature type="compositionally biased region" description="Basic and acidic residues" evidence="1">
    <location>
        <begin position="1"/>
        <end position="10"/>
    </location>
</feature>
<dbReference type="OMA" id="WKGANER"/>
<dbReference type="AlphaFoldDB" id="A0A0D2ZQF8"/>
<keyword evidence="3" id="KW-1185">Reference proteome</keyword>
<organism evidence="2 3">
    <name type="scientific">Brassica oleracea var. oleracea</name>
    <dbReference type="NCBI Taxonomy" id="109376"/>
    <lineage>
        <taxon>Eukaryota</taxon>
        <taxon>Viridiplantae</taxon>
        <taxon>Streptophyta</taxon>
        <taxon>Embryophyta</taxon>
        <taxon>Tracheophyta</taxon>
        <taxon>Spermatophyta</taxon>
        <taxon>Magnoliopsida</taxon>
        <taxon>eudicotyledons</taxon>
        <taxon>Gunneridae</taxon>
        <taxon>Pentapetalae</taxon>
        <taxon>rosids</taxon>
        <taxon>malvids</taxon>
        <taxon>Brassicales</taxon>
        <taxon>Brassicaceae</taxon>
        <taxon>Brassiceae</taxon>
        <taxon>Brassica</taxon>
    </lineage>
</organism>
<proteinExistence type="predicted"/>
<name>A0A0D2ZQF8_BRAOL</name>
<feature type="region of interest" description="Disordered" evidence="1">
    <location>
        <begin position="1"/>
        <end position="43"/>
    </location>
</feature>
<accession>A0A0D2ZQF8</accession>
<protein>
    <submittedName>
        <fullName evidence="2">Uncharacterized protein</fullName>
    </submittedName>
</protein>